<organismHost>
    <name type="scientific">Pan troglodytes</name>
    <name type="common">Chimpanzee</name>
    <dbReference type="NCBI Taxonomy" id="9598"/>
</organismHost>
<organismHost>
    <name type="scientific">Mus musculus</name>
    <name type="common">Mouse</name>
    <dbReference type="NCBI Taxonomy" id="10090"/>
</organismHost>
<organismHost>
    <name type="scientific">Saimiri</name>
    <name type="common">squirrel monkeys</name>
    <dbReference type="NCBI Taxonomy" id="9520"/>
</organismHost>
<organismHost>
    <name type="scientific">Gallus gallus</name>
    <name type="common">Chicken</name>
    <dbReference type="NCBI Taxonomy" id="9031"/>
</organismHost>
<reference evidence="3" key="1">
    <citation type="journal article" date="2014" name="J. Virol.">
        <title>Characterization of the polyproline region of the hepatitis E virus in immunocompromised patients.</title>
        <authorList>
            <person name="Lhomme S."/>
            <person name="Abravanel F."/>
            <person name="Dubois M."/>
            <person name="Sandres-Saune K."/>
            <person name="Mansuy J.M."/>
            <person name="Rostaing L."/>
            <person name="Kamar N."/>
            <person name="Izopet J."/>
        </authorList>
    </citation>
    <scope>NUCLEOTIDE SEQUENCE</scope>
    <source>
        <strain evidence="3">S103</strain>
    </source>
</reference>
<organismHost>
    <name type="scientific">Chlorocebus aethiops</name>
    <name type="common">Green monkey</name>
    <name type="synonym">Cercopithecus aethiops</name>
    <dbReference type="NCBI Taxonomy" id="9534"/>
</organismHost>
<evidence type="ECO:0000313" key="3">
    <source>
        <dbReference type="EMBL" id="AIK01972.1"/>
    </source>
</evidence>
<dbReference type="Pfam" id="PF12526">
    <property type="entry name" value="DUF3729"/>
    <property type="match status" value="1"/>
</dbReference>
<evidence type="ECO:0000259" key="2">
    <source>
        <dbReference type="Pfam" id="PF12526"/>
    </source>
</evidence>
<proteinExistence type="predicted"/>
<dbReference type="EMBL" id="KJ917769">
    <property type="protein sequence ID" value="AIK01972.1"/>
    <property type="molecule type" value="Genomic_RNA"/>
</dbReference>
<sequence>SGFSSDFSPPEATALVSAPAPGVPRPTPPVSDIRVLPPDSEDRADAAPDPSVIEHAQPSSPVKFRAPVHKPPTPPPPRTR</sequence>
<feature type="non-terminal residue" evidence="3">
    <location>
        <position position="80"/>
    </location>
</feature>
<feature type="compositionally biased region" description="Pro residues" evidence="1">
    <location>
        <begin position="69"/>
        <end position="80"/>
    </location>
</feature>
<organismHost>
    <name type="scientific">Homo sapiens</name>
    <name type="common">Human</name>
    <dbReference type="NCBI Taxonomy" id="9606"/>
</organismHost>
<evidence type="ECO:0000256" key="1">
    <source>
        <dbReference type="SAM" id="MobiDB-lite"/>
    </source>
</evidence>
<organismHost>
    <name type="scientific">Macaca</name>
    <name type="common">macaques</name>
    <dbReference type="NCBI Taxonomy" id="9539"/>
</organismHost>
<accession>A0A076UAZ1</accession>
<organismHost>
    <name type="scientific">Callithrix</name>
    <dbReference type="NCBI Taxonomy" id="9481"/>
</organismHost>
<organism evidence="3">
    <name type="scientific">Hepatitis E virus</name>
    <name type="common">HEV</name>
    <dbReference type="NCBI Taxonomy" id="1678143"/>
    <lineage>
        <taxon>Viruses</taxon>
        <taxon>Riboviria</taxon>
        <taxon>Orthornavirae</taxon>
        <taxon>Kitrinoviricota</taxon>
        <taxon>Alsuviricetes</taxon>
        <taxon>Hepelivirales</taxon>
        <taxon>Hepeviridae</taxon>
        <taxon>Orthohepevirinae</taxon>
        <taxon>Paslahepevirus</taxon>
    </lineage>
</organism>
<protein>
    <submittedName>
        <fullName evidence="3">Polyprotein</fullName>
    </submittedName>
</protein>
<organismHost>
    <name type="scientific">Cercopithecus hamlyni</name>
    <name type="common">Owl-faced monkey</name>
    <name type="synonym">Hamlyn's monkey</name>
    <dbReference type="NCBI Taxonomy" id="9536"/>
</organismHost>
<organismHost>
    <name type="scientific">Bandicota bengalensis</name>
    <name type="common">lesser bandicoot rat</name>
    <dbReference type="NCBI Taxonomy" id="69079"/>
</organismHost>
<dbReference type="InterPro" id="IPR022202">
    <property type="entry name" value="Hepatitis-E_hinge"/>
</dbReference>
<feature type="domain" description="Hepatitis E virus hinge" evidence="2">
    <location>
        <begin position="1"/>
        <end position="80"/>
    </location>
</feature>
<feature type="region of interest" description="Disordered" evidence="1">
    <location>
        <begin position="1"/>
        <end position="80"/>
    </location>
</feature>
<organismHost>
    <name type="scientific">Sus scrofa</name>
    <name type="common">Pig</name>
    <dbReference type="NCBI Taxonomy" id="9823"/>
</organismHost>
<feature type="non-terminal residue" evidence="3">
    <location>
        <position position="1"/>
    </location>
</feature>
<name>A0A076UAZ1_HEV</name>